<comment type="caution">
    <text evidence="1">The sequence shown here is derived from an EMBL/GenBank/DDBJ whole genome shotgun (WGS) entry which is preliminary data.</text>
</comment>
<dbReference type="AlphaFoldDB" id="A0A0F9XEJ4"/>
<gene>
    <name evidence="1" type="ORF">LCGC14_0155700</name>
</gene>
<proteinExistence type="predicted"/>
<evidence type="ECO:0008006" key="2">
    <source>
        <dbReference type="Google" id="ProtNLM"/>
    </source>
</evidence>
<name>A0A0F9XEJ4_9ZZZZ</name>
<reference evidence="1" key="1">
    <citation type="journal article" date="2015" name="Nature">
        <title>Complex archaea that bridge the gap between prokaryotes and eukaryotes.</title>
        <authorList>
            <person name="Spang A."/>
            <person name="Saw J.H."/>
            <person name="Jorgensen S.L."/>
            <person name="Zaremba-Niedzwiedzka K."/>
            <person name="Martijn J."/>
            <person name="Lind A.E."/>
            <person name="van Eijk R."/>
            <person name="Schleper C."/>
            <person name="Guy L."/>
            <person name="Ettema T.J."/>
        </authorList>
    </citation>
    <scope>NUCLEOTIDE SEQUENCE</scope>
</reference>
<sequence>MASKSLGTLTLDLIARTGGFVAGMDKAERQSAKWRKQVEKDVKATGKAMGVALTAGAAAAATALVLVVNKQRDLIDQQAKMAQRMRTSYESLSTLARAGELAGVSMGQIETASKGLEQRLGQAIQGTVAQKEAFDRLHLSAQAIADLPLDQRIGAINKALRENVQASERAAVAGKIFGEEGAITMQMLDPDTIAEAARQIEIFGLNLSDVDAAKVEMANDAMSTLGSATTGLSQQLTVELAPILRAIGDEFLRNAEEAGGMGEAVRDAVDKAVTGLAFVMDAGDGVGRVFSISGKLIALNILQINSKLLGMADTFYNGPIEAANVLLEILSKIPGIDLDPYEMTGAGSRIKSDLSIAEGAIAAAQEDITDTLNKPLAGQAFKQFVADAQVAGQAAAEAVIAARRLASAGGTRARDDEDNGKQTEAIQKQISALERAAATWGMDADAVKLWNLEADGASDTQLKLARAHLETVANLELSKEAQKGYADLLKDLRTDEEVLTDQMRERLAVLDAMSGLTENQRNDTAGRIAGAATDEAPEFGGLDATVAGPMGELLKIDDAEEKLSEWYSTQLEILEEFRSERSDLNATWDEEELALKQEHEDKLADIEQARRVVQMAAGEEAFGHMADAARVFFGENSKLYQAAFAVEKAYAIGKALMNVPKSYSDAFAAVVGIPIVGPALAPAAGVAAAAAQVAQAAAIGNVSMTGMAHDGIDFVPKTGTWLLEKGERVTTAETSVKLDNVLNDVQRQSAGRSVIGDMHLHNHVNGTIDRRTSNQMMEDMARKQRMVNARFGR</sequence>
<accession>A0A0F9XEJ4</accession>
<dbReference type="EMBL" id="LAZR01000057">
    <property type="protein sequence ID" value="KKN97451.1"/>
    <property type="molecule type" value="Genomic_DNA"/>
</dbReference>
<protein>
    <recommendedName>
        <fullName evidence="2">Bacteriophage tail tape measure C-terminal domain-containing protein</fullName>
    </recommendedName>
</protein>
<evidence type="ECO:0000313" key="1">
    <source>
        <dbReference type="EMBL" id="KKN97451.1"/>
    </source>
</evidence>
<organism evidence="1">
    <name type="scientific">marine sediment metagenome</name>
    <dbReference type="NCBI Taxonomy" id="412755"/>
    <lineage>
        <taxon>unclassified sequences</taxon>
        <taxon>metagenomes</taxon>
        <taxon>ecological metagenomes</taxon>
    </lineage>
</organism>